<gene>
    <name evidence="2" type="ORF">D9756_010055</name>
</gene>
<feature type="chain" id="PRO_5034833750" evidence="1">
    <location>
        <begin position="21"/>
        <end position="87"/>
    </location>
</feature>
<evidence type="ECO:0000313" key="3">
    <source>
        <dbReference type="Proteomes" id="UP000559027"/>
    </source>
</evidence>
<feature type="signal peptide" evidence="1">
    <location>
        <begin position="1"/>
        <end position="20"/>
    </location>
</feature>
<proteinExistence type="predicted"/>
<organism evidence="2 3">
    <name type="scientific">Leucocoprinus leucothites</name>
    <dbReference type="NCBI Taxonomy" id="201217"/>
    <lineage>
        <taxon>Eukaryota</taxon>
        <taxon>Fungi</taxon>
        <taxon>Dikarya</taxon>
        <taxon>Basidiomycota</taxon>
        <taxon>Agaricomycotina</taxon>
        <taxon>Agaricomycetes</taxon>
        <taxon>Agaricomycetidae</taxon>
        <taxon>Agaricales</taxon>
        <taxon>Agaricineae</taxon>
        <taxon>Agaricaceae</taxon>
        <taxon>Leucocoprinus</taxon>
    </lineage>
</organism>
<protein>
    <submittedName>
        <fullName evidence="2">Uncharacterized protein</fullName>
    </submittedName>
</protein>
<name>A0A8H5FRJ0_9AGAR</name>
<keyword evidence="1" id="KW-0732">Signal</keyword>
<reference evidence="2 3" key="1">
    <citation type="journal article" date="2020" name="ISME J.">
        <title>Uncovering the hidden diversity of litter-decomposition mechanisms in mushroom-forming fungi.</title>
        <authorList>
            <person name="Floudas D."/>
            <person name="Bentzer J."/>
            <person name="Ahren D."/>
            <person name="Johansson T."/>
            <person name="Persson P."/>
            <person name="Tunlid A."/>
        </authorList>
    </citation>
    <scope>NUCLEOTIDE SEQUENCE [LARGE SCALE GENOMIC DNA]</scope>
    <source>
        <strain evidence="2 3">CBS 146.42</strain>
    </source>
</reference>
<accession>A0A8H5FRJ0</accession>
<comment type="caution">
    <text evidence="2">The sequence shown here is derived from an EMBL/GenBank/DDBJ whole genome shotgun (WGS) entry which is preliminary data.</text>
</comment>
<dbReference type="Proteomes" id="UP000559027">
    <property type="component" value="Unassembled WGS sequence"/>
</dbReference>
<dbReference type="EMBL" id="JAACJO010000031">
    <property type="protein sequence ID" value="KAF5346514.1"/>
    <property type="molecule type" value="Genomic_DNA"/>
</dbReference>
<dbReference type="AlphaFoldDB" id="A0A8H5FRJ0"/>
<sequence>MKFTSVIIASIALFVAQVAAEPVPGAVKPTPPAPPVYKPPTYKPPPPPPPPKQECLKSCSYGKPTCSYGWSAVKKGDCWTCCKDIKY</sequence>
<dbReference type="OrthoDB" id="3118353at2759"/>
<evidence type="ECO:0000313" key="2">
    <source>
        <dbReference type="EMBL" id="KAF5346514.1"/>
    </source>
</evidence>
<keyword evidence="3" id="KW-1185">Reference proteome</keyword>
<evidence type="ECO:0000256" key="1">
    <source>
        <dbReference type="SAM" id="SignalP"/>
    </source>
</evidence>